<dbReference type="Gene3D" id="2.40.50.100">
    <property type="match status" value="1"/>
</dbReference>
<dbReference type="InterPro" id="IPR058792">
    <property type="entry name" value="Beta-barrel_RND_2"/>
</dbReference>
<dbReference type="NCBIfam" id="TIGR01730">
    <property type="entry name" value="RND_mfp"/>
    <property type="match status" value="1"/>
</dbReference>
<accession>A0A1M3KXA8</accession>
<dbReference type="PANTHER" id="PTHR30097:SF4">
    <property type="entry name" value="SLR6042 PROTEIN"/>
    <property type="match status" value="1"/>
</dbReference>
<evidence type="ECO:0000256" key="1">
    <source>
        <dbReference type="ARBA" id="ARBA00009477"/>
    </source>
</evidence>
<dbReference type="GO" id="GO:0016020">
    <property type="term" value="C:membrane"/>
    <property type="evidence" value="ECO:0007669"/>
    <property type="project" value="InterPro"/>
</dbReference>
<dbReference type="FunFam" id="2.40.30.170:FF:000010">
    <property type="entry name" value="Efflux RND transporter periplasmic adaptor subunit"/>
    <property type="match status" value="1"/>
</dbReference>
<dbReference type="GO" id="GO:0022857">
    <property type="term" value="F:transmembrane transporter activity"/>
    <property type="evidence" value="ECO:0007669"/>
    <property type="project" value="InterPro"/>
</dbReference>
<evidence type="ECO:0000259" key="4">
    <source>
        <dbReference type="Pfam" id="PF25973"/>
    </source>
</evidence>
<dbReference type="PANTHER" id="PTHR30097">
    <property type="entry name" value="CATION EFFLUX SYSTEM PROTEIN CUSB"/>
    <property type="match status" value="1"/>
</dbReference>
<dbReference type="Proteomes" id="UP000184233">
    <property type="component" value="Unassembled WGS sequence"/>
</dbReference>
<dbReference type="AlphaFoldDB" id="A0A1M3KXA8"/>
<dbReference type="GO" id="GO:0060003">
    <property type="term" value="P:copper ion export"/>
    <property type="evidence" value="ECO:0007669"/>
    <property type="project" value="TreeGrafter"/>
</dbReference>
<protein>
    <submittedName>
        <fullName evidence="5">Uncharacterized protein</fullName>
    </submittedName>
</protein>
<organism evidence="5 6">
    <name type="scientific">Candidatus Kapaibacterium thiocyanatum</name>
    <dbReference type="NCBI Taxonomy" id="1895771"/>
    <lineage>
        <taxon>Bacteria</taxon>
        <taxon>Pseudomonadati</taxon>
        <taxon>Candidatus Kapaibacteriota</taxon>
        <taxon>Candidatus Kapaibacteriia</taxon>
        <taxon>Candidatus Kapaibacteriales</taxon>
        <taxon>Candidatus Kapaibacteriaceae</taxon>
        <taxon>Candidatus Kapaibacterium</taxon>
    </lineage>
</organism>
<sequence>MRLHHVLLSTIAIASLTACNHADSDDDAPRAQALSLDSVSKNIPISVDTVHATAAEQYISLTGRVTYDEDLISRVVPFAGGIAVDVRADIGDQVRKGQSLAVVQSAEVMDVSSQAAAARSNVAVAEKSLHAAEILHKSGLMTDRDYEAAVREVERTRSELQRTQDVSGLLGSSSSSNYTVKSPRTGTIVQRAITQGSHFRADDDSPLFTVADLSRVWVLANVYESDINAVREGDSVAIQVIAYPDTTFHGIINRIYSVLDPGNRTMKIKIQVSNPRLLLKPEMFANVVIRRKEHRYLPSVKTTSLIFHNNSHWVLVVGANDKISPRKVHPYREVGDRTYIMDGLAEGEHVVASNQLLLFNAIVQ</sequence>
<dbReference type="SUPFAM" id="SSF111369">
    <property type="entry name" value="HlyD-like secretion proteins"/>
    <property type="match status" value="1"/>
</dbReference>
<evidence type="ECO:0000256" key="2">
    <source>
        <dbReference type="ARBA" id="ARBA00022448"/>
    </source>
</evidence>
<dbReference type="InterPro" id="IPR006143">
    <property type="entry name" value="RND_pump_MFP"/>
</dbReference>
<dbReference type="Gene3D" id="2.40.30.170">
    <property type="match status" value="1"/>
</dbReference>
<dbReference type="PROSITE" id="PS51257">
    <property type="entry name" value="PROKAR_LIPOPROTEIN"/>
    <property type="match status" value="1"/>
</dbReference>
<dbReference type="EMBL" id="MKVH01000024">
    <property type="protein sequence ID" value="OJX57013.1"/>
    <property type="molecule type" value="Genomic_DNA"/>
</dbReference>
<dbReference type="Gene3D" id="2.40.420.20">
    <property type="match status" value="1"/>
</dbReference>
<dbReference type="GO" id="GO:0015679">
    <property type="term" value="P:plasma membrane copper ion transport"/>
    <property type="evidence" value="ECO:0007669"/>
    <property type="project" value="TreeGrafter"/>
</dbReference>
<proteinExistence type="inferred from homology"/>
<dbReference type="STRING" id="1895771.BGO89_10895"/>
<dbReference type="Pfam" id="PF25973">
    <property type="entry name" value="BSH_CzcB"/>
    <property type="match status" value="1"/>
</dbReference>
<dbReference type="InterPro" id="IPR058647">
    <property type="entry name" value="BSH_CzcB-like"/>
</dbReference>
<evidence type="ECO:0000313" key="5">
    <source>
        <dbReference type="EMBL" id="OJX57013.1"/>
    </source>
</evidence>
<dbReference type="GO" id="GO:0030313">
    <property type="term" value="C:cell envelope"/>
    <property type="evidence" value="ECO:0007669"/>
    <property type="project" value="TreeGrafter"/>
</dbReference>
<evidence type="ECO:0000259" key="3">
    <source>
        <dbReference type="Pfam" id="PF25954"/>
    </source>
</evidence>
<reference evidence="5 6" key="1">
    <citation type="submission" date="2016-09" db="EMBL/GenBank/DDBJ databases">
        <title>Genome-resolved meta-omics ties microbial dynamics to process performance in biotechnology for thiocyanate degradation.</title>
        <authorList>
            <person name="Kantor R.S."/>
            <person name="Huddy R.J."/>
            <person name="Iyer R."/>
            <person name="Thomas B.C."/>
            <person name="Brown C.T."/>
            <person name="Anantharaman K."/>
            <person name="Tringe S."/>
            <person name="Hettich R.L."/>
            <person name="Harrison S.T."/>
            <person name="Banfield J.F."/>
        </authorList>
    </citation>
    <scope>NUCLEOTIDE SEQUENCE [LARGE SCALE GENOMIC DNA]</scope>
    <source>
        <strain evidence="5">59-99</strain>
    </source>
</reference>
<gene>
    <name evidence="5" type="ORF">BGO89_10895</name>
</gene>
<feature type="domain" description="CusB-like beta-barrel" evidence="3">
    <location>
        <begin position="215"/>
        <end position="291"/>
    </location>
</feature>
<keyword evidence="2" id="KW-0813">Transport</keyword>
<name>A0A1M3KXA8_9BACT</name>
<evidence type="ECO:0000313" key="6">
    <source>
        <dbReference type="Proteomes" id="UP000184233"/>
    </source>
</evidence>
<comment type="similarity">
    <text evidence="1">Belongs to the membrane fusion protein (MFP) (TC 8.A.1) family.</text>
</comment>
<dbReference type="Pfam" id="PF25954">
    <property type="entry name" value="Beta-barrel_RND_2"/>
    <property type="match status" value="1"/>
</dbReference>
<dbReference type="InterPro" id="IPR051909">
    <property type="entry name" value="MFP_Cation_Efflux"/>
</dbReference>
<comment type="caution">
    <text evidence="5">The sequence shown here is derived from an EMBL/GenBank/DDBJ whole genome shotgun (WGS) entry which is preliminary data.</text>
</comment>
<feature type="domain" description="CzcB-like barrel-sandwich hybrid" evidence="4">
    <location>
        <begin position="73"/>
        <end position="212"/>
    </location>
</feature>